<dbReference type="SUPFAM" id="SSF161098">
    <property type="entry name" value="MetI-like"/>
    <property type="match status" value="1"/>
</dbReference>
<dbReference type="PROSITE" id="PS50928">
    <property type="entry name" value="ABC_TM1"/>
    <property type="match status" value="1"/>
</dbReference>
<evidence type="ECO:0000256" key="1">
    <source>
        <dbReference type="ARBA" id="ARBA00004651"/>
    </source>
</evidence>
<protein>
    <submittedName>
        <fullName evidence="9">Carbohydrate ABC transporter permease</fullName>
    </submittedName>
</protein>
<evidence type="ECO:0000256" key="6">
    <source>
        <dbReference type="ARBA" id="ARBA00023136"/>
    </source>
</evidence>
<feature type="transmembrane region" description="Helical" evidence="7">
    <location>
        <begin position="268"/>
        <end position="289"/>
    </location>
</feature>
<keyword evidence="2 7" id="KW-0813">Transport</keyword>
<evidence type="ECO:0000256" key="5">
    <source>
        <dbReference type="ARBA" id="ARBA00022989"/>
    </source>
</evidence>
<feature type="transmembrane region" description="Helical" evidence="7">
    <location>
        <begin position="79"/>
        <end position="100"/>
    </location>
</feature>
<evidence type="ECO:0000313" key="10">
    <source>
        <dbReference type="Proteomes" id="UP001595816"/>
    </source>
</evidence>
<dbReference type="Pfam" id="PF00528">
    <property type="entry name" value="BPD_transp_1"/>
    <property type="match status" value="1"/>
</dbReference>
<gene>
    <name evidence="9" type="ORF">ACFOZ4_00485</name>
</gene>
<keyword evidence="3" id="KW-1003">Cell membrane</keyword>
<dbReference type="CDD" id="cd06261">
    <property type="entry name" value="TM_PBP2"/>
    <property type="match status" value="1"/>
</dbReference>
<keyword evidence="5 7" id="KW-1133">Transmembrane helix</keyword>
<evidence type="ECO:0000256" key="2">
    <source>
        <dbReference type="ARBA" id="ARBA00022448"/>
    </source>
</evidence>
<dbReference type="InterPro" id="IPR000515">
    <property type="entry name" value="MetI-like"/>
</dbReference>
<evidence type="ECO:0000256" key="7">
    <source>
        <dbReference type="RuleBase" id="RU363032"/>
    </source>
</evidence>
<dbReference type="RefSeq" id="WP_253763248.1">
    <property type="nucleotide sequence ID" value="NZ_JAMZDZ010000001.1"/>
</dbReference>
<keyword evidence="6 7" id="KW-0472">Membrane</keyword>
<evidence type="ECO:0000256" key="3">
    <source>
        <dbReference type="ARBA" id="ARBA00022475"/>
    </source>
</evidence>
<sequence length="297" mass="33513">MRRRNSSTGAVGGRWYTPWVFLVPGLGLFAIFFVWPAATAIRLAFYRYNVVSPPQFVGGRNFAHLLEDQRFWTALKNSLILLVGLLPMSVVIPLLLAVLVNQKLRFIQIYRLVYYLPVVTSMVAVAVAWNYVFHQQGVVNWALTGFGLLDEPIQYLLDPGWALFALTIVEGWKGMGTYMMIYLAGLQAIPGDLYEAARMDGANAWQRLRSVTIPLIVPYFAVALTIEVMDAMQVFTSVYVMTKGGPQDHTLTLGYYIWSAAFEQYDMGYASAMGLVLWAMLIFFALLNYRLTKGRTV</sequence>
<feature type="transmembrane region" description="Helical" evidence="7">
    <location>
        <begin position="112"/>
        <end position="133"/>
    </location>
</feature>
<organism evidence="9 10">
    <name type="scientific">Hamadaea flava</name>
    <dbReference type="NCBI Taxonomy" id="1742688"/>
    <lineage>
        <taxon>Bacteria</taxon>
        <taxon>Bacillati</taxon>
        <taxon>Actinomycetota</taxon>
        <taxon>Actinomycetes</taxon>
        <taxon>Micromonosporales</taxon>
        <taxon>Micromonosporaceae</taxon>
        <taxon>Hamadaea</taxon>
    </lineage>
</organism>
<comment type="caution">
    <text evidence="9">The sequence shown here is derived from an EMBL/GenBank/DDBJ whole genome shotgun (WGS) entry which is preliminary data.</text>
</comment>
<dbReference type="InterPro" id="IPR051393">
    <property type="entry name" value="ABC_transporter_permease"/>
</dbReference>
<feature type="transmembrane region" description="Helical" evidence="7">
    <location>
        <begin position="21"/>
        <end position="45"/>
    </location>
</feature>
<dbReference type="EMBL" id="JBHSAY010000002">
    <property type="protein sequence ID" value="MFC4129089.1"/>
    <property type="molecule type" value="Genomic_DNA"/>
</dbReference>
<keyword evidence="4 7" id="KW-0812">Transmembrane</keyword>
<dbReference type="Gene3D" id="1.10.3720.10">
    <property type="entry name" value="MetI-like"/>
    <property type="match status" value="1"/>
</dbReference>
<feature type="domain" description="ABC transmembrane type-1" evidence="8">
    <location>
        <begin position="75"/>
        <end position="288"/>
    </location>
</feature>
<feature type="transmembrane region" description="Helical" evidence="7">
    <location>
        <begin position="208"/>
        <end position="226"/>
    </location>
</feature>
<dbReference type="PANTHER" id="PTHR30193:SF44">
    <property type="entry name" value="LACTOSE TRANSPORT SYSTEM PERMEASE PROTEIN LACF"/>
    <property type="match status" value="1"/>
</dbReference>
<keyword evidence="10" id="KW-1185">Reference proteome</keyword>
<evidence type="ECO:0000259" key="8">
    <source>
        <dbReference type="PROSITE" id="PS50928"/>
    </source>
</evidence>
<dbReference type="PANTHER" id="PTHR30193">
    <property type="entry name" value="ABC TRANSPORTER PERMEASE PROTEIN"/>
    <property type="match status" value="1"/>
</dbReference>
<accession>A0ABV8LFM9</accession>
<evidence type="ECO:0000256" key="4">
    <source>
        <dbReference type="ARBA" id="ARBA00022692"/>
    </source>
</evidence>
<comment type="similarity">
    <text evidence="7">Belongs to the binding-protein-dependent transport system permease family.</text>
</comment>
<proteinExistence type="inferred from homology"/>
<dbReference type="Proteomes" id="UP001595816">
    <property type="component" value="Unassembled WGS sequence"/>
</dbReference>
<evidence type="ECO:0000313" key="9">
    <source>
        <dbReference type="EMBL" id="MFC4129089.1"/>
    </source>
</evidence>
<reference evidence="10" key="1">
    <citation type="journal article" date="2019" name="Int. J. Syst. Evol. Microbiol.">
        <title>The Global Catalogue of Microorganisms (GCM) 10K type strain sequencing project: providing services to taxonomists for standard genome sequencing and annotation.</title>
        <authorList>
            <consortium name="The Broad Institute Genomics Platform"/>
            <consortium name="The Broad Institute Genome Sequencing Center for Infectious Disease"/>
            <person name="Wu L."/>
            <person name="Ma J."/>
        </authorList>
    </citation>
    <scope>NUCLEOTIDE SEQUENCE [LARGE SCALE GENOMIC DNA]</scope>
    <source>
        <strain evidence="10">CGMCC 4.7289</strain>
    </source>
</reference>
<name>A0ABV8LFM9_9ACTN</name>
<dbReference type="InterPro" id="IPR035906">
    <property type="entry name" value="MetI-like_sf"/>
</dbReference>
<comment type="subcellular location">
    <subcellularLocation>
        <location evidence="1 7">Cell membrane</location>
        <topology evidence="1 7">Multi-pass membrane protein</topology>
    </subcellularLocation>
</comment>